<accession>A0A3N6R495</accession>
<feature type="transmembrane region" description="Helical" evidence="1">
    <location>
        <begin position="212"/>
        <end position="234"/>
    </location>
</feature>
<gene>
    <name evidence="2" type="ORF">D5R40_31530</name>
</gene>
<comment type="caution">
    <text evidence="2">The sequence shown here is derived from an EMBL/GenBank/DDBJ whole genome shotgun (WGS) entry which is preliminary data.</text>
</comment>
<name>A0A3N6R495_9CYAN</name>
<keyword evidence="1" id="KW-0472">Membrane</keyword>
<dbReference type="EMBL" id="RCBY01000393">
    <property type="protein sequence ID" value="RQH21174.1"/>
    <property type="molecule type" value="Genomic_DNA"/>
</dbReference>
<feature type="transmembrane region" description="Helical" evidence="1">
    <location>
        <begin position="187"/>
        <end position="206"/>
    </location>
</feature>
<evidence type="ECO:0000313" key="2">
    <source>
        <dbReference type="EMBL" id="RQH21174.1"/>
    </source>
</evidence>
<organism evidence="2 3">
    <name type="scientific">Okeania hirsuta</name>
    <dbReference type="NCBI Taxonomy" id="1458930"/>
    <lineage>
        <taxon>Bacteria</taxon>
        <taxon>Bacillati</taxon>
        <taxon>Cyanobacteriota</taxon>
        <taxon>Cyanophyceae</taxon>
        <taxon>Oscillatoriophycideae</taxon>
        <taxon>Oscillatoriales</taxon>
        <taxon>Microcoleaceae</taxon>
        <taxon>Okeania</taxon>
    </lineage>
</organism>
<proteinExistence type="predicted"/>
<evidence type="ECO:0008006" key="4">
    <source>
        <dbReference type="Google" id="ProtNLM"/>
    </source>
</evidence>
<dbReference type="Proteomes" id="UP000269154">
    <property type="component" value="Unassembled WGS sequence"/>
</dbReference>
<feature type="transmembrane region" description="Helical" evidence="1">
    <location>
        <begin position="150"/>
        <end position="175"/>
    </location>
</feature>
<dbReference type="OrthoDB" id="224989at2"/>
<dbReference type="AlphaFoldDB" id="A0A3N6R495"/>
<evidence type="ECO:0000313" key="3">
    <source>
        <dbReference type="Proteomes" id="UP000269154"/>
    </source>
</evidence>
<sequence length="407" mass="47532">MITFGIAQISRYTAVYLLPIYFILTIGFYSPTILNLIRTKKFKIILSGIKQFCTYTILLLFTTILIINIGFSFEKTFTKLGDYQFASRAFTSLQASSPLLRALPVPVPYAYLSGLDMGKYKQETAFGNGPTYLMGRLGLENGEMKGFKEYFIIAFLYKVPIATQLLLFMAVVSLLRYRHRMNFWQNEAFLIIPSLFFFIAFSFTTAQIGIRYILMIFPFLFVFSSRLAVAWTALRNRYRIFVTSLVAYLLISNISYFPHYLSYFNELLLDRKMAYTILADSNLDWGQNWIYLEQYLERNPDAKYMRCRRKKLKQEVNPQKFQVDLVVRGANQEEVNPQKFQADLVVVGANQLLGITTNPKNFQWLRENKKPVDHVAYSHLVFKIEPQDLEDIGDKLNKESFCYDRNW</sequence>
<evidence type="ECO:0000256" key="1">
    <source>
        <dbReference type="SAM" id="Phobius"/>
    </source>
</evidence>
<feature type="transmembrane region" description="Helical" evidence="1">
    <location>
        <begin position="12"/>
        <end position="31"/>
    </location>
</feature>
<feature type="transmembrane region" description="Helical" evidence="1">
    <location>
        <begin position="241"/>
        <end position="261"/>
    </location>
</feature>
<dbReference type="RefSeq" id="WP_124146911.1">
    <property type="nucleotide sequence ID" value="NZ_CAWOKI010000205.1"/>
</dbReference>
<protein>
    <recommendedName>
        <fullName evidence="4">Glycosyltransferase RgtA/B/C/D-like domain-containing protein</fullName>
    </recommendedName>
</protein>
<keyword evidence="3" id="KW-1185">Reference proteome</keyword>
<feature type="transmembrane region" description="Helical" evidence="1">
    <location>
        <begin position="52"/>
        <end position="73"/>
    </location>
</feature>
<keyword evidence="1" id="KW-1133">Transmembrane helix</keyword>
<keyword evidence="1" id="KW-0812">Transmembrane</keyword>
<reference evidence="2 3" key="1">
    <citation type="journal article" date="2018" name="ACS Chem. Biol.">
        <title>Ketoreductase domain dysfunction expands chemodiversity: malyngamide biosynthesis in the cyanobacterium Okeania hirsuta.</title>
        <authorList>
            <person name="Moss N.A."/>
            <person name="Leao T."/>
            <person name="Rankin M."/>
            <person name="McCullough T.M."/>
            <person name="Qu P."/>
            <person name="Korobeynikov A."/>
            <person name="Smith J.L."/>
            <person name="Gerwick L."/>
            <person name="Gerwick W.H."/>
        </authorList>
    </citation>
    <scope>NUCLEOTIDE SEQUENCE [LARGE SCALE GENOMIC DNA]</scope>
    <source>
        <strain evidence="2 3">PAB10Feb10-1</strain>
    </source>
</reference>